<gene>
    <name evidence="8" type="ORF">D779_2892</name>
</gene>
<dbReference type="PIRSF" id="PIRSF005651">
    <property type="entry name" value="HflC"/>
    <property type="match status" value="1"/>
</dbReference>
<evidence type="ECO:0000313" key="8">
    <source>
        <dbReference type="EMBL" id="EXJ14221.1"/>
    </source>
</evidence>
<dbReference type="InterPro" id="IPR010200">
    <property type="entry name" value="HflC"/>
</dbReference>
<dbReference type="SMART" id="SM00244">
    <property type="entry name" value="PHB"/>
    <property type="match status" value="1"/>
</dbReference>
<keyword evidence="3" id="KW-0812">Transmembrane</keyword>
<evidence type="ECO:0000313" key="9">
    <source>
        <dbReference type="Proteomes" id="UP000019460"/>
    </source>
</evidence>
<dbReference type="SUPFAM" id="SSF117892">
    <property type="entry name" value="Band 7/SPFH domain"/>
    <property type="match status" value="1"/>
</dbReference>
<dbReference type="InterPro" id="IPR036013">
    <property type="entry name" value="Band_7/SPFH_dom_sf"/>
</dbReference>
<evidence type="ECO:0000256" key="6">
    <source>
        <dbReference type="PIRNR" id="PIRNR005651"/>
    </source>
</evidence>
<dbReference type="RefSeq" id="WP_043755508.1">
    <property type="nucleotide sequence ID" value="NZ_AONC01000045.1"/>
</dbReference>
<evidence type="ECO:0000256" key="1">
    <source>
        <dbReference type="ARBA" id="ARBA00004167"/>
    </source>
</evidence>
<sequence length="297" mass="33261">MKRPLWILGALILSGYLLVTSVFPVQETEIAVVTQFGKPVRTIREAGLAFKLPAPIQTRTMLDKRLQMLVLEPGEFVTRDRRNLVVAAFAAWRIGDAGAFLQSVRDRETARIRLRDLVNASMGAAIGSFPLSDIFAVETSSLGLPRIFESVTEQTHEMALREFGIEVVAVRPSRFGFPRQNLRAIYQRMISEQERLATQYRAEGKEAASNIAAGTERETRELLARAYRESQTVKGKGEAEAARIYAEAFETDADYYRLTRTLDAYRKILGEGTTFVLSTDTPIFEQLLTPPRAAESP</sequence>
<dbReference type="InterPro" id="IPR001107">
    <property type="entry name" value="Band_7"/>
</dbReference>
<dbReference type="PANTHER" id="PTHR42911">
    <property type="entry name" value="MODULATOR OF FTSH PROTEASE HFLC"/>
    <property type="match status" value="1"/>
</dbReference>
<dbReference type="PATRIC" id="fig|1249627.3.peg.3058"/>
<comment type="subcellular location">
    <subcellularLocation>
        <location evidence="1">Membrane</location>
        <topology evidence="1">Single-pass membrane protein</topology>
    </subcellularLocation>
</comment>
<dbReference type="Gene3D" id="3.30.479.30">
    <property type="entry name" value="Band 7 domain"/>
    <property type="match status" value="1"/>
</dbReference>
<dbReference type="STRING" id="1249627.D779_2892"/>
<evidence type="ECO:0000256" key="2">
    <source>
        <dbReference type="ARBA" id="ARBA00007862"/>
    </source>
</evidence>
<dbReference type="Pfam" id="PF01145">
    <property type="entry name" value="Band_7"/>
    <property type="match status" value="1"/>
</dbReference>
<proteinExistence type="inferred from homology"/>
<comment type="similarity">
    <text evidence="2 6">Belongs to the band 7/mec-2 family. HflC subfamily.</text>
</comment>
<organism evidence="8 9">
    <name type="scientific">Imhoffiella purpurea</name>
    <dbReference type="NCBI Taxonomy" id="1249627"/>
    <lineage>
        <taxon>Bacteria</taxon>
        <taxon>Pseudomonadati</taxon>
        <taxon>Pseudomonadota</taxon>
        <taxon>Gammaproteobacteria</taxon>
        <taxon>Chromatiales</taxon>
        <taxon>Chromatiaceae</taxon>
        <taxon>Imhoffiella</taxon>
    </lineage>
</organism>
<keyword evidence="5" id="KW-0472">Membrane</keyword>
<dbReference type="AlphaFoldDB" id="W9VB87"/>
<comment type="caution">
    <text evidence="8">The sequence shown here is derived from an EMBL/GenBank/DDBJ whole genome shotgun (WGS) entry which is preliminary data.</text>
</comment>
<feature type="domain" description="Band 7" evidence="7">
    <location>
        <begin position="20"/>
        <end position="189"/>
    </location>
</feature>
<dbReference type="OrthoDB" id="9812991at2"/>
<dbReference type="PANTHER" id="PTHR42911:SF1">
    <property type="entry name" value="MODULATOR OF FTSH PROTEASE HFLC"/>
    <property type="match status" value="1"/>
</dbReference>
<dbReference type="EMBL" id="AONC01000045">
    <property type="protein sequence ID" value="EXJ14221.1"/>
    <property type="molecule type" value="Genomic_DNA"/>
</dbReference>
<evidence type="ECO:0000256" key="5">
    <source>
        <dbReference type="ARBA" id="ARBA00023136"/>
    </source>
</evidence>
<name>W9VB87_9GAMM</name>
<comment type="function">
    <text evidence="6">HflC and HflK could regulate a protease.</text>
</comment>
<evidence type="ECO:0000259" key="7">
    <source>
        <dbReference type="SMART" id="SM00244"/>
    </source>
</evidence>
<keyword evidence="4" id="KW-1133">Transmembrane helix</keyword>
<dbReference type="Proteomes" id="UP000019460">
    <property type="component" value="Unassembled WGS sequence"/>
</dbReference>
<evidence type="ECO:0000256" key="3">
    <source>
        <dbReference type="ARBA" id="ARBA00022692"/>
    </source>
</evidence>
<evidence type="ECO:0000256" key="4">
    <source>
        <dbReference type="ARBA" id="ARBA00022989"/>
    </source>
</evidence>
<dbReference type="eggNOG" id="COG0330">
    <property type="taxonomic scope" value="Bacteria"/>
</dbReference>
<dbReference type="GO" id="GO:0016020">
    <property type="term" value="C:membrane"/>
    <property type="evidence" value="ECO:0007669"/>
    <property type="project" value="UniProtKB-SubCell"/>
</dbReference>
<protein>
    <recommendedName>
        <fullName evidence="6">Protein HflC</fullName>
    </recommendedName>
</protein>
<accession>W9VB87</accession>
<reference evidence="8 9" key="1">
    <citation type="submission" date="2012-11" db="EMBL/GenBank/DDBJ databases">
        <title>Genome assembly of Thiorhodococcus sp. AK35.</title>
        <authorList>
            <person name="Nupur N."/>
            <person name="Khatri I."/>
            <person name="Subramanian S."/>
            <person name="Pinnaka A."/>
        </authorList>
    </citation>
    <scope>NUCLEOTIDE SEQUENCE [LARGE SCALE GENOMIC DNA]</scope>
    <source>
        <strain evidence="8 9">AK35</strain>
    </source>
</reference>
<dbReference type="CDD" id="cd03405">
    <property type="entry name" value="SPFH_HflC"/>
    <property type="match status" value="1"/>
</dbReference>
<keyword evidence="9" id="KW-1185">Reference proteome</keyword>